<proteinExistence type="predicted"/>
<evidence type="ECO:0000313" key="1">
    <source>
        <dbReference type="EMBL" id="KAG0421740.1"/>
    </source>
</evidence>
<sequence length="820" mass="91589">ARASHYQRLPGVVASASSSSYLGSTTSDLREIIRDVVREELFKLLPAAERPASLSVAEIVRDEVQRALQPETPVDVPAPEEPRLTYAAMARRPPQASRQATVLPRREPPAPQYFQRREERQYVRPEKPAPRKTDVWRTTDRRPLCFHCGEADHVYRRCPYRQLGLRGFHPDDPRPRYGERPRDINEYLRRSPPPGPSPRRGFRSPSPQRPASPHHAHAMTHVKMALNFPELKTTVGSHVDLPCVAQGYPPPHYTWYKEDRGRRLSVVESDRMQSSNGVLSIRAVNVHDGGRYVCIARNTVGEQKIETLLSVAVLLSAEVSPAFQTVAMGLPAVFNCSVEGQPVHSITWRKMVSQSQLRIQTVRRDDAGMYQCVAQNDRDSCQAAAQLRLDDISPTLVETFAPQVVKRGDPVSLLCRARGSPAPELTWAIDGDFLYPSHRLKITADRGSLEVRSLLNISEARHEDSGEYSCMARNDIATEAHSARLEVYGPPFVRPLRNVTVVSGTELALRCPYGGFPVDSLTWQKGGMVLPVNFRQTVDSRGRLLVRQAQKSADEGEYSCIVTGTSGLTASGSTYVSVVVAPVIDDHFFPDVIKVEEGTRSRLMCSVSKGDPPLRFRWLKNGLTIGSHGDRSIEATDDSSIIKFARVRFVDRGSYVCFVSNDAASVNRTVQLVVHVSPRWKTEPQNASAVLGASVFLHCASDGFPSPAITWKKGEGSAPRNFSYIHYNFRKHHFINGSLLVREVEESDQGFYLCEAQNGIGPGISKLVFLKVHVPPRFEVKHRSFLLKKGEDFRPQCLAVGDSPLLYSWEKNQNPLDAER</sequence>
<gene>
    <name evidence="1" type="ORF">HPB47_002400</name>
</gene>
<protein>
    <submittedName>
        <fullName evidence="1">Uncharacterized protein</fullName>
    </submittedName>
</protein>
<name>A0AC60PML2_IXOPE</name>
<accession>A0AC60PML2</accession>
<evidence type="ECO:0000313" key="2">
    <source>
        <dbReference type="Proteomes" id="UP000805193"/>
    </source>
</evidence>
<feature type="non-terminal residue" evidence="1">
    <location>
        <position position="1"/>
    </location>
</feature>
<comment type="caution">
    <text evidence="1">The sequence shown here is derived from an EMBL/GenBank/DDBJ whole genome shotgun (WGS) entry which is preliminary data.</text>
</comment>
<keyword evidence="2" id="KW-1185">Reference proteome</keyword>
<dbReference type="Proteomes" id="UP000805193">
    <property type="component" value="Unassembled WGS sequence"/>
</dbReference>
<organism evidence="1 2">
    <name type="scientific">Ixodes persulcatus</name>
    <name type="common">Taiga tick</name>
    <dbReference type="NCBI Taxonomy" id="34615"/>
    <lineage>
        <taxon>Eukaryota</taxon>
        <taxon>Metazoa</taxon>
        <taxon>Ecdysozoa</taxon>
        <taxon>Arthropoda</taxon>
        <taxon>Chelicerata</taxon>
        <taxon>Arachnida</taxon>
        <taxon>Acari</taxon>
        <taxon>Parasitiformes</taxon>
        <taxon>Ixodida</taxon>
        <taxon>Ixodoidea</taxon>
        <taxon>Ixodidae</taxon>
        <taxon>Ixodinae</taxon>
        <taxon>Ixodes</taxon>
    </lineage>
</organism>
<dbReference type="EMBL" id="JABSTQ010010324">
    <property type="protein sequence ID" value="KAG0421740.1"/>
    <property type="molecule type" value="Genomic_DNA"/>
</dbReference>
<reference evidence="1 2" key="1">
    <citation type="journal article" date="2020" name="Cell">
        <title>Large-Scale Comparative Analyses of Tick Genomes Elucidate Their Genetic Diversity and Vector Capacities.</title>
        <authorList>
            <consortium name="Tick Genome and Microbiome Consortium (TIGMIC)"/>
            <person name="Jia N."/>
            <person name="Wang J."/>
            <person name="Shi W."/>
            <person name="Du L."/>
            <person name="Sun Y."/>
            <person name="Zhan W."/>
            <person name="Jiang J.F."/>
            <person name="Wang Q."/>
            <person name="Zhang B."/>
            <person name="Ji P."/>
            <person name="Bell-Sakyi L."/>
            <person name="Cui X.M."/>
            <person name="Yuan T.T."/>
            <person name="Jiang B.G."/>
            <person name="Yang W.F."/>
            <person name="Lam T.T."/>
            <person name="Chang Q.C."/>
            <person name="Ding S.J."/>
            <person name="Wang X.J."/>
            <person name="Zhu J.G."/>
            <person name="Ruan X.D."/>
            <person name="Zhao L."/>
            <person name="Wei J.T."/>
            <person name="Ye R.Z."/>
            <person name="Que T.C."/>
            <person name="Du C.H."/>
            <person name="Zhou Y.H."/>
            <person name="Cheng J.X."/>
            <person name="Dai P.F."/>
            <person name="Guo W.B."/>
            <person name="Han X.H."/>
            <person name="Huang E.J."/>
            <person name="Li L.F."/>
            <person name="Wei W."/>
            <person name="Gao Y.C."/>
            <person name="Liu J.Z."/>
            <person name="Shao H.Z."/>
            <person name="Wang X."/>
            <person name="Wang C.C."/>
            <person name="Yang T.C."/>
            <person name="Huo Q.B."/>
            <person name="Li W."/>
            <person name="Chen H.Y."/>
            <person name="Chen S.E."/>
            <person name="Zhou L.G."/>
            <person name="Ni X.B."/>
            <person name="Tian J.H."/>
            <person name="Sheng Y."/>
            <person name="Liu T."/>
            <person name="Pan Y.S."/>
            <person name="Xia L.Y."/>
            <person name="Li J."/>
            <person name="Zhao F."/>
            <person name="Cao W.C."/>
        </authorList>
    </citation>
    <scope>NUCLEOTIDE SEQUENCE [LARGE SCALE GENOMIC DNA]</scope>
    <source>
        <strain evidence="1">Iper-2018</strain>
    </source>
</reference>